<evidence type="ECO:0000313" key="7">
    <source>
        <dbReference type="Proteomes" id="UP000824241"/>
    </source>
</evidence>
<dbReference type="Pfam" id="PF01872">
    <property type="entry name" value="RibD_C"/>
    <property type="match status" value="1"/>
</dbReference>
<dbReference type="InterPro" id="IPR002734">
    <property type="entry name" value="RibDG_C"/>
</dbReference>
<protein>
    <submittedName>
        <fullName evidence="6">Dihydrofolate reductase family protein</fullName>
    </submittedName>
</protein>
<comment type="caution">
    <text evidence="6">The sequence shown here is derived from an EMBL/GenBank/DDBJ whole genome shotgun (WGS) entry which is preliminary data.</text>
</comment>
<evidence type="ECO:0000259" key="5">
    <source>
        <dbReference type="Pfam" id="PF01872"/>
    </source>
</evidence>
<dbReference type="PANTHER" id="PTHR38011">
    <property type="entry name" value="DIHYDROFOLATE REDUCTASE FAMILY PROTEIN (AFU_ORTHOLOGUE AFUA_8G06820)"/>
    <property type="match status" value="1"/>
</dbReference>
<keyword evidence="3" id="KW-0560">Oxidoreductase</keyword>
<reference evidence="6" key="1">
    <citation type="submission" date="2020-10" db="EMBL/GenBank/DDBJ databases">
        <authorList>
            <person name="Gilroy R."/>
        </authorList>
    </citation>
    <scope>NUCLEOTIDE SEQUENCE</scope>
    <source>
        <strain evidence="6">CHK189-12415</strain>
    </source>
</reference>
<feature type="domain" description="Bacterial bifunctional deaminase-reductase C-terminal" evidence="5">
    <location>
        <begin position="74"/>
        <end position="176"/>
    </location>
</feature>
<evidence type="ECO:0000256" key="3">
    <source>
        <dbReference type="ARBA" id="ARBA00023002"/>
    </source>
</evidence>
<evidence type="ECO:0000256" key="4">
    <source>
        <dbReference type="SAM" id="MobiDB-lite"/>
    </source>
</evidence>
<dbReference type="InterPro" id="IPR024072">
    <property type="entry name" value="DHFR-like_dom_sf"/>
</dbReference>
<evidence type="ECO:0000313" key="6">
    <source>
        <dbReference type="EMBL" id="HIR61246.1"/>
    </source>
</evidence>
<dbReference type="EMBL" id="DVHA01000212">
    <property type="protein sequence ID" value="HIR61246.1"/>
    <property type="molecule type" value="Genomic_DNA"/>
</dbReference>
<dbReference type="GO" id="GO:0009231">
    <property type="term" value="P:riboflavin biosynthetic process"/>
    <property type="evidence" value="ECO:0007669"/>
    <property type="project" value="InterPro"/>
</dbReference>
<feature type="compositionally biased region" description="Basic and acidic residues" evidence="4">
    <location>
        <begin position="11"/>
        <end position="22"/>
    </location>
</feature>
<feature type="region of interest" description="Disordered" evidence="4">
    <location>
        <begin position="1"/>
        <end position="22"/>
    </location>
</feature>
<dbReference type="InterPro" id="IPR050765">
    <property type="entry name" value="Riboflavin_Biosynth_HTPR"/>
</dbReference>
<accession>A0A9D1DYP0</accession>
<evidence type="ECO:0000256" key="1">
    <source>
        <dbReference type="ARBA" id="ARBA00005104"/>
    </source>
</evidence>
<feature type="non-terminal residue" evidence="6">
    <location>
        <position position="1"/>
    </location>
</feature>
<gene>
    <name evidence="6" type="ORF">IAB37_06720</name>
</gene>
<evidence type="ECO:0000256" key="2">
    <source>
        <dbReference type="ARBA" id="ARBA00022857"/>
    </source>
</evidence>
<comment type="pathway">
    <text evidence="1">Cofactor biosynthesis; riboflavin biosynthesis.</text>
</comment>
<dbReference type="SUPFAM" id="SSF53597">
    <property type="entry name" value="Dihydrofolate reductase-like"/>
    <property type="match status" value="1"/>
</dbReference>
<reference evidence="6" key="2">
    <citation type="journal article" date="2021" name="PeerJ">
        <title>Extensive microbial diversity within the chicken gut microbiome revealed by metagenomics and culture.</title>
        <authorList>
            <person name="Gilroy R."/>
            <person name="Ravi A."/>
            <person name="Getino M."/>
            <person name="Pursley I."/>
            <person name="Horton D.L."/>
            <person name="Alikhan N.F."/>
            <person name="Baker D."/>
            <person name="Gharbi K."/>
            <person name="Hall N."/>
            <person name="Watson M."/>
            <person name="Adriaenssens E.M."/>
            <person name="Foster-Nyarko E."/>
            <person name="Jarju S."/>
            <person name="Secka A."/>
            <person name="Antonio M."/>
            <person name="Oren A."/>
            <person name="Chaudhuri R.R."/>
            <person name="La Ragione R."/>
            <person name="Hildebrand F."/>
            <person name="Pallen M.J."/>
        </authorList>
    </citation>
    <scope>NUCLEOTIDE SEQUENCE</scope>
    <source>
        <strain evidence="6">CHK189-12415</strain>
    </source>
</reference>
<dbReference type="GO" id="GO:0008703">
    <property type="term" value="F:5-amino-6-(5-phosphoribosylamino)uracil reductase activity"/>
    <property type="evidence" value="ECO:0007669"/>
    <property type="project" value="InterPro"/>
</dbReference>
<proteinExistence type="predicted"/>
<dbReference type="PANTHER" id="PTHR38011:SF7">
    <property type="entry name" value="2,5-DIAMINO-6-RIBOSYLAMINO-4(3H)-PYRIMIDINONE 5'-PHOSPHATE REDUCTASE"/>
    <property type="match status" value="1"/>
</dbReference>
<dbReference type="Gene3D" id="3.40.430.10">
    <property type="entry name" value="Dihydrofolate Reductase, subunit A"/>
    <property type="match status" value="1"/>
</dbReference>
<dbReference type="Proteomes" id="UP000824241">
    <property type="component" value="Unassembled WGS sequence"/>
</dbReference>
<keyword evidence="2" id="KW-0521">NADP</keyword>
<dbReference type="AlphaFoldDB" id="A0A9D1DYP0"/>
<organism evidence="6 7">
    <name type="scientific">Candidatus Faecivivens stercoravium</name>
    <dbReference type="NCBI Taxonomy" id="2840803"/>
    <lineage>
        <taxon>Bacteria</taxon>
        <taxon>Bacillati</taxon>
        <taxon>Bacillota</taxon>
        <taxon>Clostridia</taxon>
        <taxon>Eubacteriales</taxon>
        <taxon>Oscillospiraceae</taxon>
        <taxon>Oscillospiraceae incertae sedis</taxon>
        <taxon>Candidatus Faecivivens</taxon>
    </lineage>
</organism>
<name>A0A9D1DYP0_9FIRM</name>
<sequence length="183" mass="20093">GGYADGYAPDKLPEGEPLPREDWVSEEGRATGNFIVSVDPMGRLAFSTAILEKKGRAPAYVIEALTGKASDGYLRYLRERGISYVFAGEDRLDCGLLARKLLVRFGIRRLMVAGGGVADWSFLREGLLDELSLVLTPIADGSTTAVSIFENADFLPPHPPVALRLLEVKQLEGDVLWLRYQPK</sequence>